<dbReference type="PaxDb" id="4097-A0A1S4CNU3"/>
<dbReference type="InterPro" id="IPR002156">
    <property type="entry name" value="RNaseH_domain"/>
</dbReference>
<dbReference type="Pfam" id="PF13456">
    <property type="entry name" value="RVT_3"/>
    <property type="match status" value="1"/>
</dbReference>
<dbReference type="SUPFAM" id="SSF53098">
    <property type="entry name" value="Ribonuclease H-like"/>
    <property type="match status" value="1"/>
</dbReference>
<dbReference type="InterPro" id="IPR012337">
    <property type="entry name" value="RNaseH-like_sf"/>
</dbReference>
<protein>
    <recommendedName>
        <fullName evidence="1">RNase H type-1 domain-containing protein</fullName>
    </recommendedName>
</protein>
<dbReference type="Gene3D" id="3.30.420.10">
    <property type="entry name" value="Ribonuclease H-like superfamily/Ribonuclease H"/>
    <property type="match status" value="1"/>
</dbReference>
<dbReference type="PANTHER" id="PTHR47723">
    <property type="entry name" value="OS05G0353850 PROTEIN"/>
    <property type="match status" value="1"/>
</dbReference>
<reference evidence="2" key="1">
    <citation type="submission" date="2025-08" db="UniProtKB">
        <authorList>
            <consortium name="RefSeq"/>
        </authorList>
    </citation>
    <scope>IDENTIFICATION</scope>
</reference>
<dbReference type="InterPro" id="IPR053151">
    <property type="entry name" value="RNase_H-like"/>
</dbReference>
<dbReference type="OrthoDB" id="1215078at2759"/>
<proteinExistence type="predicted"/>
<evidence type="ECO:0000259" key="1">
    <source>
        <dbReference type="Pfam" id="PF13456"/>
    </source>
</evidence>
<dbReference type="InterPro" id="IPR036397">
    <property type="entry name" value="RNaseH_sf"/>
</dbReference>
<organism evidence="2">
    <name type="scientific">Nicotiana tabacum</name>
    <name type="common">Common tobacco</name>
    <dbReference type="NCBI Taxonomy" id="4097"/>
    <lineage>
        <taxon>Eukaryota</taxon>
        <taxon>Viridiplantae</taxon>
        <taxon>Streptophyta</taxon>
        <taxon>Embryophyta</taxon>
        <taxon>Tracheophyta</taxon>
        <taxon>Spermatophyta</taxon>
        <taxon>Magnoliopsida</taxon>
        <taxon>eudicotyledons</taxon>
        <taxon>Gunneridae</taxon>
        <taxon>Pentapetalae</taxon>
        <taxon>asterids</taxon>
        <taxon>lamiids</taxon>
        <taxon>Solanales</taxon>
        <taxon>Solanaceae</taxon>
        <taxon>Nicotianoideae</taxon>
        <taxon>Nicotianeae</taxon>
        <taxon>Nicotiana</taxon>
    </lineage>
</organism>
<feature type="domain" description="RNase H type-1" evidence="1">
    <location>
        <begin position="38"/>
        <end position="156"/>
    </location>
</feature>
<dbReference type="OMA" id="VICECRE"/>
<dbReference type="PANTHER" id="PTHR47723:SF23">
    <property type="entry name" value="REVERSE TRANSCRIPTASE-LIKE PROTEIN"/>
    <property type="match status" value="1"/>
</dbReference>
<evidence type="ECO:0000313" key="2">
    <source>
        <dbReference type="RefSeq" id="XP_016502721.1"/>
    </source>
</evidence>
<sequence>MGQASEYNFLITKGGPTQLKITVNISWHKPTKHWFKLNIDGAYKIDAQKSGVGDVIRNHTGKWILGIQMQHITTSPLPTELQAIHERLQIANKYYLFPLEVETDSTEAIMAIQQDHLVLSNLVVACRSLMHHRKDLLLRHKFRKGNQVAHMLAKDAAKENYKQLSLQY</sequence>
<dbReference type="GO" id="GO:0004523">
    <property type="term" value="F:RNA-DNA hybrid ribonuclease activity"/>
    <property type="evidence" value="ECO:0007669"/>
    <property type="project" value="InterPro"/>
</dbReference>
<gene>
    <name evidence="2" type="primary">LOC107820882</name>
</gene>
<dbReference type="GO" id="GO:0003676">
    <property type="term" value="F:nucleic acid binding"/>
    <property type="evidence" value="ECO:0007669"/>
    <property type="project" value="InterPro"/>
</dbReference>
<dbReference type="AlphaFoldDB" id="A0A1S4CNU3"/>
<dbReference type="KEGG" id="nta:107820882"/>
<dbReference type="CDD" id="cd06222">
    <property type="entry name" value="RNase_H_like"/>
    <property type="match status" value="1"/>
</dbReference>
<dbReference type="InterPro" id="IPR044730">
    <property type="entry name" value="RNase_H-like_dom_plant"/>
</dbReference>
<accession>A0A1S4CNU3</accession>
<name>A0A1S4CNU3_TOBAC</name>
<dbReference type="RefSeq" id="XP_016502721.1">
    <property type="nucleotide sequence ID" value="XM_016647235.1"/>
</dbReference>